<dbReference type="PANTHER" id="PTHR43031">
    <property type="entry name" value="FAD-DEPENDENT OXIDOREDUCTASE"/>
    <property type="match status" value="1"/>
</dbReference>
<evidence type="ECO:0000313" key="4">
    <source>
        <dbReference type="Proteomes" id="UP000324065"/>
    </source>
</evidence>
<dbReference type="OrthoDB" id="9802991at2"/>
<dbReference type="Gene3D" id="3.40.250.10">
    <property type="entry name" value="Rhodanese-like domain"/>
    <property type="match status" value="1"/>
</dbReference>
<dbReference type="PROSITE" id="PS50206">
    <property type="entry name" value="RHODANESE_3"/>
    <property type="match status" value="1"/>
</dbReference>
<organism evidence="3 4">
    <name type="scientific">Roseospira marina</name>
    <dbReference type="NCBI Taxonomy" id="140057"/>
    <lineage>
        <taxon>Bacteria</taxon>
        <taxon>Pseudomonadati</taxon>
        <taxon>Pseudomonadota</taxon>
        <taxon>Alphaproteobacteria</taxon>
        <taxon>Rhodospirillales</taxon>
        <taxon>Rhodospirillaceae</taxon>
        <taxon>Roseospira</taxon>
    </lineage>
</organism>
<feature type="domain" description="Rhodanese" evidence="2">
    <location>
        <begin position="69"/>
        <end position="165"/>
    </location>
</feature>
<dbReference type="InterPro" id="IPR001763">
    <property type="entry name" value="Rhodanese-like_dom"/>
</dbReference>
<keyword evidence="1" id="KW-0472">Membrane</keyword>
<reference evidence="3 4" key="1">
    <citation type="submission" date="2019-09" db="EMBL/GenBank/DDBJ databases">
        <title>Genome sequence of Roseospira marina, one of the more divergent members of the non-sulfur purple photosynthetic bacterial family, the Rhodospirillaceae.</title>
        <authorList>
            <person name="Meyer T."/>
            <person name="Kyndt J."/>
        </authorList>
    </citation>
    <scope>NUCLEOTIDE SEQUENCE [LARGE SCALE GENOMIC DNA]</scope>
    <source>
        <strain evidence="3 4">DSM 15113</strain>
    </source>
</reference>
<dbReference type="SUPFAM" id="SSF52821">
    <property type="entry name" value="Rhodanese/Cell cycle control phosphatase"/>
    <property type="match status" value="1"/>
</dbReference>
<dbReference type="EMBL" id="VWPJ01000006">
    <property type="protein sequence ID" value="KAA5606056.1"/>
    <property type="molecule type" value="Genomic_DNA"/>
</dbReference>
<dbReference type="Proteomes" id="UP000324065">
    <property type="component" value="Unassembled WGS sequence"/>
</dbReference>
<dbReference type="InterPro" id="IPR036873">
    <property type="entry name" value="Rhodanese-like_dom_sf"/>
</dbReference>
<feature type="transmembrane region" description="Helical" evidence="1">
    <location>
        <begin position="25"/>
        <end position="44"/>
    </location>
</feature>
<name>A0A5M6ICU3_9PROT</name>
<keyword evidence="4" id="KW-1185">Reference proteome</keyword>
<dbReference type="CDD" id="cd00158">
    <property type="entry name" value="RHOD"/>
    <property type="match status" value="1"/>
</dbReference>
<dbReference type="InterPro" id="IPR050229">
    <property type="entry name" value="GlpE_sulfurtransferase"/>
</dbReference>
<evidence type="ECO:0000256" key="1">
    <source>
        <dbReference type="SAM" id="Phobius"/>
    </source>
</evidence>
<dbReference type="PANTHER" id="PTHR43031:SF1">
    <property type="entry name" value="PYRIDINE NUCLEOTIDE-DISULPHIDE OXIDOREDUCTASE"/>
    <property type="match status" value="1"/>
</dbReference>
<accession>A0A5M6ICU3</accession>
<evidence type="ECO:0000259" key="2">
    <source>
        <dbReference type="PROSITE" id="PS50206"/>
    </source>
</evidence>
<dbReference type="SMART" id="SM00450">
    <property type="entry name" value="RHOD"/>
    <property type="match status" value="1"/>
</dbReference>
<dbReference type="Pfam" id="PF00581">
    <property type="entry name" value="Rhodanese"/>
    <property type="match status" value="1"/>
</dbReference>
<evidence type="ECO:0000313" key="3">
    <source>
        <dbReference type="EMBL" id="KAA5606056.1"/>
    </source>
</evidence>
<comment type="caution">
    <text evidence="3">The sequence shown here is derived from an EMBL/GenBank/DDBJ whole genome shotgun (WGS) entry which is preliminary data.</text>
</comment>
<proteinExistence type="predicted"/>
<keyword evidence="1" id="KW-0812">Transmembrane</keyword>
<protein>
    <submittedName>
        <fullName evidence="3">Rhodanese-like domain-containing protein</fullName>
    </submittedName>
</protein>
<dbReference type="AlphaFoldDB" id="A0A5M6ICU3"/>
<keyword evidence="1" id="KW-1133">Transmembrane helix</keyword>
<sequence>MRRRLPPARPRLDRDRTTVENLDSLLSMDIVLPIAIGMGAVLLMRMMPRLLARGVSFVPPKTVKARLDQGDDVLVVDVRSPREFAGRTGHIPGAVNLPLDQIGARLKEMGASRGEVLDTPVYLVCQTASRAAHAARVMRKAGFRDLSVISGGMQAWRGQGLPVEQGNAT</sequence>
<gene>
    <name evidence="3" type="ORF">F1188_08580</name>
</gene>